<dbReference type="RefSeq" id="WP_118870152.1">
    <property type="nucleotide sequence ID" value="NZ_CP022760.1"/>
</dbReference>
<dbReference type="EMBL" id="CP022760">
    <property type="protein sequence ID" value="AXV83333.1"/>
    <property type="molecule type" value="Genomic_DNA"/>
</dbReference>
<protein>
    <recommendedName>
        <fullName evidence="1">PoNi C-terminal domain-containing protein</fullName>
    </recommendedName>
</protein>
<name>A0AAD0SAX1_RALSL</name>
<evidence type="ECO:0000313" key="3">
    <source>
        <dbReference type="Proteomes" id="UP000261758"/>
    </source>
</evidence>
<dbReference type="Pfam" id="PF08929">
    <property type="entry name" value="PoNi_C"/>
    <property type="match status" value="1"/>
</dbReference>
<geneLocation type="plasmid" evidence="2 3">
    <name>unnamed</name>
</geneLocation>
<evidence type="ECO:0000259" key="1">
    <source>
        <dbReference type="Pfam" id="PF08929"/>
    </source>
</evidence>
<keyword evidence="2" id="KW-0614">Plasmid</keyword>
<dbReference type="InterPro" id="IPR028983">
    <property type="entry name" value="PA2201-like_C"/>
</dbReference>
<dbReference type="Proteomes" id="UP000261758">
    <property type="component" value="Plasmid unnamed"/>
</dbReference>
<feature type="domain" description="PoNi C-terminal" evidence="1">
    <location>
        <begin position="167"/>
        <end position="272"/>
    </location>
</feature>
<gene>
    <name evidence="2" type="ORF">CJO77_17080</name>
</gene>
<reference evidence="2 3" key="1">
    <citation type="submission" date="2017-08" db="EMBL/GenBank/DDBJ databases">
        <title>Genome sequences of Ralstonia solanacearum Species Complex (RSSC) isolated from Potato bacterial wilts in Korea.</title>
        <authorList>
            <person name="Cho H."/>
            <person name="Song E.-S."/>
            <person name="Lee Y.K."/>
            <person name="Lee S."/>
            <person name="Lee S.-W."/>
            <person name="Jo A."/>
            <person name="Kim J.-G."/>
            <person name="Hwang I."/>
        </authorList>
    </citation>
    <scope>NUCLEOTIDE SEQUENCE [LARGE SCALE GENOMIC DNA]</scope>
    <source>
        <strain evidence="2 3">T98</strain>
        <plasmid evidence="2 3">unnamed</plasmid>
    </source>
</reference>
<dbReference type="Gene3D" id="1.10.3920.10">
    <property type="entry name" value="PA2201 C-terminal domain-like"/>
    <property type="match status" value="1"/>
</dbReference>
<organism evidence="2 3">
    <name type="scientific">Ralstonia solanacearum</name>
    <name type="common">Pseudomonas solanacearum</name>
    <dbReference type="NCBI Taxonomy" id="305"/>
    <lineage>
        <taxon>Bacteria</taxon>
        <taxon>Pseudomonadati</taxon>
        <taxon>Pseudomonadota</taxon>
        <taxon>Betaproteobacteria</taxon>
        <taxon>Burkholderiales</taxon>
        <taxon>Burkholderiaceae</taxon>
        <taxon>Ralstonia</taxon>
        <taxon>Ralstonia solanacearum species complex</taxon>
    </lineage>
</organism>
<dbReference type="AlphaFoldDB" id="A0AAD0SAX1"/>
<accession>A0AAD0SAX1</accession>
<sequence length="350" mass="39869">MLPILPSLTENELLKVRRDTMLGFRFYADNMDDVVQSFEIVTPEVISARMADPADPEENISAVNDSTCQRSWDYLVGLHIQYSAGVPLASLRAFFPTLLSSWEEYAKYHVMFHGTSQANGRKVPHLDLYDTDYWDAIRLTSFAICLGHTNLLPRVAALWDYENDDMDGLLERLVAPYVPGRGTSPDECTRHLPYFKTLKIFDAEPEQRPALMAKYLDEWYKASRREPYYDSHTKGRLHNYLGYWSFEAAAIAVELDIDDSTFRDKPFYPAELSDFGRSFKAGQGARADDANRLSLRCEAGQPCPKSGYWLTPAKAGSRRYFQQGEVMPAVASDYGSTIWQWDSDQSDPTL</sequence>
<dbReference type="SUPFAM" id="SSF140731">
    <property type="entry name" value="PA2201 C-terminal domain-like"/>
    <property type="match status" value="1"/>
</dbReference>
<proteinExistence type="predicted"/>
<dbReference type="InterPro" id="IPR015025">
    <property type="entry name" value="PoNi_C"/>
</dbReference>
<evidence type="ECO:0000313" key="2">
    <source>
        <dbReference type="EMBL" id="AXV83333.1"/>
    </source>
</evidence>